<keyword evidence="8" id="KW-1185">Reference proteome</keyword>
<dbReference type="Pfam" id="PF13432">
    <property type="entry name" value="TPR_16"/>
    <property type="match status" value="1"/>
</dbReference>
<dbReference type="SUPFAM" id="SSF52540">
    <property type="entry name" value="P-loop containing nucleoside triphosphate hydrolases"/>
    <property type="match status" value="1"/>
</dbReference>
<dbReference type="InterPro" id="IPR014017">
    <property type="entry name" value="DNA_helicase_UvrD-like_C"/>
</dbReference>
<gene>
    <name evidence="7" type="ORF">J2S74_000139</name>
</gene>
<evidence type="ECO:0000256" key="5">
    <source>
        <dbReference type="PROSITE-ProRule" id="PRU00560"/>
    </source>
</evidence>
<protein>
    <submittedName>
        <fullName evidence="7">Tetratricopeptide (TPR) repeat protein</fullName>
    </submittedName>
</protein>
<keyword evidence="3 5" id="KW-0347">Helicase</keyword>
<dbReference type="PROSITE" id="PS51198">
    <property type="entry name" value="UVRD_HELICASE_ATP_BIND"/>
    <property type="match status" value="1"/>
</dbReference>
<evidence type="ECO:0000256" key="2">
    <source>
        <dbReference type="ARBA" id="ARBA00022801"/>
    </source>
</evidence>
<dbReference type="InterPro" id="IPR014016">
    <property type="entry name" value="UvrD-like_ATP-bd"/>
</dbReference>
<dbReference type="InterPro" id="IPR027417">
    <property type="entry name" value="P-loop_NTPase"/>
</dbReference>
<keyword evidence="1 5" id="KW-0547">Nucleotide-binding</keyword>
<name>A0ABT9ZNG5_9BACI</name>
<sequence length="967" mass="112514">MIISKQFLKSIPQQSKDTVLKKLESFQQVLMESEGMIREIPAGYWIRKVKNTDVYKFRLNNSDRILFTFLPNRDNAKGSSNLLFLKYVTHDKQIRDAHNLSLPDPYGAYFELDQSPFKEERIDEEINKGAGEEYYGNLNDIPAIVVEDDYLAIIGGENNEDYLYYLSDEQYAPLQSFGKPMIISGAGGTGKTAVLLNKLFSLAKEDIHTAYFSYTDLLVDDTKRLFQKYSHSRSSTDFFSIKRFYAEHCHIQVEQIVTYFDFLEWLKEVRYKHRSIKHLDELSIWTEIKGIIKGYLGLEYTEALSLTEESFTRLLPFDQYLQLPKGYSPFSPKEKEGIYKLTLEYQKWLMENSMYDENDLAVAIIQRIHGNKIKPYDFLIVDEVQDLSETQLYMVSKLVKNQANIIFGGDVHQTINPTFFHFGRVKNLYFTFNLDVQDFILTKNYRNTKEIIDLTNKLSSYRQRLIGKTPYDYDAKGVRTGPTPSIMDTSKENLMQILEVIKDKHYAAIIVADEEDKNDLVKKCKEAEGRIFTVYEIKGLEYETIFCYNIISKHYAWWEKMFKGEGKRKDQFRYYINLFYVAISRAKDSLFILEPKWKELPEDLLKECTFRQKADKEALPIFKASTTKDWEKEAERLEKTGNKEKSRVARDFSKEQKILQLNQLIDGRYMDPGMNHPKVDLNIGRKNKYLKDGIKYLRLQRYTQSIQSLNTFIEEFPDHPDGYYYLGLVYSYAASGTDYAISFFNEALKLKPSWYEAYLDKAASLRFLAEPKEALETLGLAIRVNPKIGNAYFIKGMILFDDGRVKEAETCFKKALKLPCYSFDSVNKVWNPNPPSKEEQAFKNNIKMHLNRCLTAKQSEPPPVKELQDLVAFLHKSYEEISSTIENTKNMDVVDYSLLVLDEDQRSIISCREGETPLNTAYSSSTKKFVVQFAVDVCKQCEKYPVCPMNGANSKGELKIKKKQLFS</sequence>
<feature type="domain" description="UvrD-like helicase ATP-binding" evidence="6">
    <location>
        <begin position="164"/>
        <end position="448"/>
    </location>
</feature>
<dbReference type="PANTHER" id="PTHR21529:SF4">
    <property type="entry name" value="TPR AND ANKYRIN REPEAT-CONTAINING PROTEIN 1"/>
    <property type="match status" value="1"/>
</dbReference>
<dbReference type="Pfam" id="PF00580">
    <property type="entry name" value="UvrD-helicase"/>
    <property type="match status" value="1"/>
</dbReference>
<comment type="caution">
    <text evidence="7">The sequence shown here is derived from an EMBL/GenBank/DDBJ whole genome shotgun (WGS) entry which is preliminary data.</text>
</comment>
<dbReference type="InterPro" id="IPR019734">
    <property type="entry name" value="TPR_rpt"/>
</dbReference>
<dbReference type="Gene3D" id="1.25.40.10">
    <property type="entry name" value="Tetratricopeptide repeat domain"/>
    <property type="match status" value="1"/>
</dbReference>
<evidence type="ECO:0000256" key="4">
    <source>
        <dbReference type="ARBA" id="ARBA00022840"/>
    </source>
</evidence>
<accession>A0ABT9ZNG5</accession>
<dbReference type="Pfam" id="PF13181">
    <property type="entry name" value="TPR_8"/>
    <property type="match status" value="1"/>
</dbReference>
<evidence type="ECO:0000256" key="3">
    <source>
        <dbReference type="ARBA" id="ARBA00022806"/>
    </source>
</evidence>
<keyword evidence="4 5" id="KW-0067">ATP-binding</keyword>
<evidence type="ECO:0000259" key="6">
    <source>
        <dbReference type="PROSITE" id="PS51198"/>
    </source>
</evidence>
<dbReference type="InterPro" id="IPR011990">
    <property type="entry name" value="TPR-like_helical_dom_sf"/>
</dbReference>
<keyword evidence="2 5" id="KW-0378">Hydrolase</keyword>
<dbReference type="SMART" id="SM00028">
    <property type="entry name" value="TPR"/>
    <property type="match status" value="3"/>
</dbReference>
<dbReference type="EMBL" id="JAUSUG010000001">
    <property type="protein sequence ID" value="MDQ0252767.1"/>
    <property type="molecule type" value="Genomic_DNA"/>
</dbReference>
<feature type="binding site" evidence="5">
    <location>
        <begin position="185"/>
        <end position="192"/>
    </location>
    <ligand>
        <name>ATP</name>
        <dbReference type="ChEBI" id="CHEBI:30616"/>
    </ligand>
</feature>
<dbReference type="RefSeq" id="WP_307320565.1">
    <property type="nucleotide sequence ID" value="NZ_JAUSUG010000001.1"/>
</dbReference>
<dbReference type="PANTHER" id="PTHR21529">
    <property type="entry name" value="MAMMARY TURMOR VIRUS RECEPTOR HOMOLOG 1, 2 MTVR1, 2"/>
    <property type="match status" value="1"/>
</dbReference>
<evidence type="ECO:0000256" key="1">
    <source>
        <dbReference type="ARBA" id="ARBA00022741"/>
    </source>
</evidence>
<dbReference type="InterPro" id="IPR039904">
    <property type="entry name" value="TRANK1"/>
</dbReference>
<organism evidence="7 8">
    <name type="scientific">Evansella vedderi</name>
    <dbReference type="NCBI Taxonomy" id="38282"/>
    <lineage>
        <taxon>Bacteria</taxon>
        <taxon>Bacillati</taxon>
        <taxon>Bacillota</taxon>
        <taxon>Bacilli</taxon>
        <taxon>Bacillales</taxon>
        <taxon>Bacillaceae</taxon>
        <taxon>Evansella</taxon>
    </lineage>
</organism>
<evidence type="ECO:0000313" key="7">
    <source>
        <dbReference type="EMBL" id="MDQ0252767.1"/>
    </source>
</evidence>
<proteinExistence type="predicted"/>
<dbReference type="Pfam" id="PF13361">
    <property type="entry name" value="UvrD_C"/>
    <property type="match status" value="1"/>
</dbReference>
<dbReference type="CDD" id="cd01983">
    <property type="entry name" value="SIMIBI"/>
    <property type="match status" value="1"/>
</dbReference>
<dbReference type="SUPFAM" id="SSF48452">
    <property type="entry name" value="TPR-like"/>
    <property type="match status" value="1"/>
</dbReference>
<reference evidence="7 8" key="1">
    <citation type="submission" date="2023-07" db="EMBL/GenBank/DDBJ databases">
        <title>Genomic Encyclopedia of Type Strains, Phase IV (KMG-IV): sequencing the most valuable type-strain genomes for metagenomic binning, comparative biology and taxonomic classification.</title>
        <authorList>
            <person name="Goeker M."/>
        </authorList>
    </citation>
    <scope>NUCLEOTIDE SEQUENCE [LARGE SCALE GENOMIC DNA]</scope>
    <source>
        <strain evidence="7 8">DSM 9768</strain>
    </source>
</reference>
<dbReference type="Proteomes" id="UP001230005">
    <property type="component" value="Unassembled WGS sequence"/>
</dbReference>
<evidence type="ECO:0000313" key="8">
    <source>
        <dbReference type="Proteomes" id="UP001230005"/>
    </source>
</evidence>
<dbReference type="Gene3D" id="3.40.50.300">
    <property type="entry name" value="P-loop containing nucleotide triphosphate hydrolases"/>
    <property type="match status" value="2"/>
</dbReference>